<evidence type="ECO:0000256" key="2">
    <source>
        <dbReference type="ARBA" id="ARBA00004417"/>
    </source>
</evidence>
<dbReference type="InterPro" id="IPR036429">
    <property type="entry name" value="SpoA-like_sf"/>
</dbReference>
<keyword evidence="14" id="KW-0282">Flagellum</keyword>
<evidence type="ECO:0000256" key="6">
    <source>
        <dbReference type="ARBA" id="ARBA00022500"/>
    </source>
</evidence>
<keyword evidence="7" id="KW-0997">Cell inner membrane</keyword>
<gene>
    <name evidence="14" type="ORF">CSR02_14715</name>
</gene>
<evidence type="ECO:0000313" key="15">
    <source>
        <dbReference type="Proteomes" id="UP000228751"/>
    </source>
</evidence>
<dbReference type="Gene3D" id="3.40.1550.10">
    <property type="entry name" value="CheC-like"/>
    <property type="match status" value="1"/>
</dbReference>
<keyword evidence="14" id="KW-0966">Cell projection</keyword>
<dbReference type="PANTHER" id="PTHR30034:SF3">
    <property type="entry name" value="FLAGELLAR MOTOR SWITCH PROTEIN FLIM"/>
    <property type="match status" value="1"/>
</dbReference>
<feature type="domain" description="Flagellar motor switch protein FliN-like C-terminal" evidence="13">
    <location>
        <begin position="294"/>
        <end position="359"/>
    </location>
</feature>
<evidence type="ECO:0000256" key="12">
    <source>
        <dbReference type="NCBIfam" id="TIGR01397"/>
    </source>
</evidence>
<organism evidence="14 15">
    <name type="scientific">Acetobacter pomorum</name>
    <dbReference type="NCBI Taxonomy" id="65959"/>
    <lineage>
        <taxon>Bacteria</taxon>
        <taxon>Pseudomonadati</taxon>
        <taxon>Pseudomonadota</taxon>
        <taxon>Alphaproteobacteria</taxon>
        <taxon>Acetobacterales</taxon>
        <taxon>Acetobacteraceae</taxon>
        <taxon>Acetobacter</taxon>
    </lineage>
</organism>
<accession>A0A2G4R8J5</accession>
<reference evidence="14 15" key="1">
    <citation type="submission" date="2017-10" db="EMBL/GenBank/DDBJ databases">
        <title>Genomic analysis of the genus Acetobacter.</title>
        <authorList>
            <person name="Kim K.H."/>
            <person name="Chun B.H."/>
            <person name="Son A.R."/>
            <person name="Jeon C.O."/>
        </authorList>
    </citation>
    <scope>NUCLEOTIDE SEQUENCE [LARGE SCALE GENOMIC DNA]</scope>
    <source>
        <strain evidence="14 15">LHT 2458</strain>
    </source>
</reference>
<keyword evidence="15" id="KW-1185">Reference proteome</keyword>
<dbReference type="Pfam" id="PF02154">
    <property type="entry name" value="FliM"/>
    <property type="match status" value="1"/>
</dbReference>
<evidence type="ECO:0000256" key="4">
    <source>
        <dbReference type="ARBA" id="ARBA00021898"/>
    </source>
</evidence>
<evidence type="ECO:0000259" key="13">
    <source>
        <dbReference type="Pfam" id="PF01052"/>
    </source>
</evidence>
<sequence length="389" mass="43482">MFQTFISQNFLPNNIDNARYNHLDKSHLSPGLLQGLMMSDQDNTEDNSPSLDQSEIDNILGNVFEKSHTREESGIERIIKAGFVSYERMPMLENAFDRLIRLLSATLRAFTNDSVDITLETIKSLRFGDYMESVPSSSSFGVFKAEQWKNLGLIIVDSALSYSIIDLLMGGQRGSGTKIIENRAHTPIERSLIEKLITITLADLSTAFEPVCKIDFTFDRLEMSSSFAVIARPSNATVAARFHIDMEDRSGNMDIVIPYATLEPVREKLTQQFMGENYGSDSIWGEHLLGEIIETNVTVSAILNEKEFPLRDILSLEKGSTLIFPHQEGTPYKVRLQCDDTPMFEGTLGKINDRLSVKIGARLIPADDEIVKKEDLESIGINALTSPSS</sequence>
<comment type="caution">
    <text evidence="14">The sequence shown here is derived from an EMBL/GenBank/DDBJ whole genome shotgun (WGS) entry which is preliminary data.</text>
</comment>
<evidence type="ECO:0000256" key="7">
    <source>
        <dbReference type="ARBA" id="ARBA00022519"/>
    </source>
</evidence>
<dbReference type="GO" id="GO:0071978">
    <property type="term" value="P:bacterial-type flagellum-dependent swarming motility"/>
    <property type="evidence" value="ECO:0007669"/>
    <property type="project" value="TreeGrafter"/>
</dbReference>
<dbReference type="SUPFAM" id="SSF101801">
    <property type="entry name" value="Surface presentation of antigens (SPOA)"/>
    <property type="match status" value="1"/>
</dbReference>
<protein>
    <recommendedName>
        <fullName evidence="4 12">Flagellar motor switch protein FliM</fullName>
    </recommendedName>
</protein>
<dbReference type="Gene3D" id="2.30.330.10">
    <property type="entry name" value="SpoA-like"/>
    <property type="match status" value="1"/>
</dbReference>
<dbReference type="CDD" id="cd17908">
    <property type="entry name" value="FliM"/>
    <property type="match status" value="1"/>
</dbReference>
<dbReference type="InterPro" id="IPR028976">
    <property type="entry name" value="CheC-like_sf"/>
</dbReference>
<keyword evidence="10" id="KW-0975">Bacterial flagellum</keyword>
<dbReference type="Proteomes" id="UP000228751">
    <property type="component" value="Unassembled WGS sequence"/>
</dbReference>
<dbReference type="SUPFAM" id="SSF103039">
    <property type="entry name" value="CheC-like"/>
    <property type="match status" value="1"/>
</dbReference>
<dbReference type="PRINTS" id="PR00955">
    <property type="entry name" value="FLGMOTORFLIM"/>
</dbReference>
<name>A0A2G4R8J5_9PROT</name>
<dbReference type="GO" id="GO:0003774">
    <property type="term" value="F:cytoskeletal motor activity"/>
    <property type="evidence" value="ECO:0007669"/>
    <property type="project" value="InterPro"/>
</dbReference>
<keyword evidence="5" id="KW-1003">Cell membrane</keyword>
<dbReference type="Pfam" id="PF01052">
    <property type="entry name" value="FliMN_C"/>
    <property type="match status" value="1"/>
</dbReference>
<proteinExistence type="inferred from homology"/>
<keyword evidence="6" id="KW-0145">Chemotaxis</keyword>
<keyword evidence="8" id="KW-0283">Flagellar rotation</keyword>
<dbReference type="NCBIfam" id="TIGR01397">
    <property type="entry name" value="fliM_switch"/>
    <property type="match status" value="1"/>
</dbReference>
<dbReference type="GO" id="GO:0050918">
    <property type="term" value="P:positive chemotaxis"/>
    <property type="evidence" value="ECO:0007669"/>
    <property type="project" value="TreeGrafter"/>
</dbReference>
<dbReference type="AlphaFoldDB" id="A0A2G4R8J5"/>
<dbReference type="OrthoDB" id="9806941at2"/>
<evidence type="ECO:0000256" key="11">
    <source>
        <dbReference type="ARBA" id="ARBA00025044"/>
    </source>
</evidence>
<evidence type="ECO:0000256" key="8">
    <source>
        <dbReference type="ARBA" id="ARBA00022779"/>
    </source>
</evidence>
<keyword evidence="9" id="KW-0472">Membrane</keyword>
<comment type="function">
    <text evidence="11">FliM is one of three proteins (FliG, FliN, FliM) that forms the rotor-mounted switch complex (C ring), located at the base of the basal body. This complex interacts with the CheY and CheZ chemotaxis proteins, in addition to contacting components of the motor that determine the direction of flagellar rotation.</text>
</comment>
<keyword evidence="14" id="KW-0969">Cilium</keyword>
<evidence type="ECO:0000313" key="14">
    <source>
        <dbReference type="EMBL" id="PHY92874.1"/>
    </source>
</evidence>
<dbReference type="GO" id="GO:0005886">
    <property type="term" value="C:plasma membrane"/>
    <property type="evidence" value="ECO:0007669"/>
    <property type="project" value="UniProtKB-SubCell"/>
</dbReference>
<evidence type="ECO:0000256" key="10">
    <source>
        <dbReference type="ARBA" id="ARBA00023143"/>
    </source>
</evidence>
<evidence type="ECO:0000256" key="9">
    <source>
        <dbReference type="ARBA" id="ARBA00023136"/>
    </source>
</evidence>
<evidence type="ECO:0000256" key="3">
    <source>
        <dbReference type="ARBA" id="ARBA00011049"/>
    </source>
</evidence>
<evidence type="ECO:0000256" key="1">
    <source>
        <dbReference type="ARBA" id="ARBA00004117"/>
    </source>
</evidence>
<dbReference type="PANTHER" id="PTHR30034">
    <property type="entry name" value="FLAGELLAR MOTOR SWITCH PROTEIN FLIM"/>
    <property type="match status" value="1"/>
</dbReference>
<dbReference type="InterPro" id="IPR001543">
    <property type="entry name" value="FliN-like_C"/>
</dbReference>
<evidence type="ECO:0000256" key="5">
    <source>
        <dbReference type="ARBA" id="ARBA00022475"/>
    </source>
</evidence>
<dbReference type="GO" id="GO:0009425">
    <property type="term" value="C:bacterial-type flagellum basal body"/>
    <property type="evidence" value="ECO:0007669"/>
    <property type="project" value="UniProtKB-SubCell"/>
</dbReference>
<comment type="similarity">
    <text evidence="3">Belongs to the FliM family.</text>
</comment>
<dbReference type="EMBL" id="PEBQ01000184">
    <property type="protein sequence ID" value="PHY92874.1"/>
    <property type="molecule type" value="Genomic_DNA"/>
</dbReference>
<comment type="subcellular location">
    <subcellularLocation>
        <location evidence="1">Bacterial flagellum basal body</location>
    </subcellularLocation>
    <subcellularLocation>
        <location evidence="2">Cell inner membrane</location>
        <topology evidence="2">Peripheral membrane protein</topology>
    </subcellularLocation>
</comment>
<dbReference type="InterPro" id="IPR001689">
    <property type="entry name" value="Flag_FliM"/>
</dbReference>